<evidence type="ECO:0000313" key="2">
    <source>
        <dbReference type="Proteomes" id="UP000286415"/>
    </source>
</evidence>
<sequence length="65" mass="7241">MTSVFNTDASLSYNHDLFESLVVKKRVKVDFESQAQAGSRGPLSLKAYNTQTLRALFQAFLPSSE</sequence>
<keyword evidence="2" id="KW-1185">Reference proteome</keyword>
<comment type="caution">
    <text evidence="1">The sequence shown here is derived from an EMBL/GenBank/DDBJ whole genome shotgun (WGS) entry which is preliminary data.</text>
</comment>
<dbReference type="AlphaFoldDB" id="A0A3R7GSB5"/>
<dbReference type="EMBL" id="NIRI02000077">
    <property type="protein sequence ID" value="KAG5441531.1"/>
    <property type="molecule type" value="Genomic_DNA"/>
</dbReference>
<protein>
    <submittedName>
        <fullName evidence="1">Uncharacterized protein</fullName>
    </submittedName>
</protein>
<proteinExistence type="predicted"/>
<dbReference type="InParanoid" id="A0A3R7GSB5"/>
<accession>A0A3R7GSB5</accession>
<gene>
    <name evidence="1" type="ORF">CSKR_109757</name>
</gene>
<organism evidence="1 2">
    <name type="scientific">Clonorchis sinensis</name>
    <name type="common">Chinese liver fluke</name>
    <dbReference type="NCBI Taxonomy" id="79923"/>
    <lineage>
        <taxon>Eukaryota</taxon>
        <taxon>Metazoa</taxon>
        <taxon>Spiralia</taxon>
        <taxon>Lophotrochozoa</taxon>
        <taxon>Platyhelminthes</taxon>
        <taxon>Trematoda</taxon>
        <taxon>Digenea</taxon>
        <taxon>Opisthorchiida</taxon>
        <taxon>Opisthorchiata</taxon>
        <taxon>Opisthorchiidae</taxon>
        <taxon>Clonorchis</taxon>
    </lineage>
</organism>
<dbReference type="OrthoDB" id="10442038at2759"/>
<evidence type="ECO:0000313" key="1">
    <source>
        <dbReference type="EMBL" id="KAG5441531.1"/>
    </source>
</evidence>
<name>A0A3R7GSB5_CLOSI</name>
<reference evidence="1 2" key="1">
    <citation type="journal article" date="2018" name="Biotechnol. Adv.">
        <title>Improved genomic resources and new bioinformatic workflow for the carcinogenic parasite Clonorchis sinensis: Biotechnological implications.</title>
        <authorList>
            <person name="Wang D."/>
            <person name="Korhonen P.K."/>
            <person name="Gasser R.B."/>
            <person name="Young N.D."/>
        </authorList>
    </citation>
    <scope>NUCLEOTIDE SEQUENCE [LARGE SCALE GENOMIC DNA]</scope>
    <source>
        <strain evidence="1">Cs-k2</strain>
    </source>
</reference>
<dbReference type="Proteomes" id="UP000286415">
    <property type="component" value="Unassembled WGS sequence"/>
</dbReference>
<reference evidence="1 2" key="2">
    <citation type="journal article" date="2021" name="Genomics">
        <title>High-quality reference genome for Clonorchis sinensis.</title>
        <authorList>
            <person name="Young N.D."/>
            <person name="Stroehlein A.J."/>
            <person name="Kinkar L."/>
            <person name="Wang T."/>
            <person name="Sohn W.M."/>
            <person name="Chang B.C.H."/>
            <person name="Kaur P."/>
            <person name="Weisz D."/>
            <person name="Dudchenko O."/>
            <person name="Aiden E.L."/>
            <person name="Korhonen P.K."/>
            <person name="Gasser R.B."/>
        </authorList>
    </citation>
    <scope>NUCLEOTIDE SEQUENCE [LARGE SCALE GENOMIC DNA]</scope>
    <source>
        <strain evidence="1">Cs-k2</strain>
    </source>
</reference>